<dbReference type="InParanoid" id="G2Y200"/>
<reference evidence="3" key="1">
    <citation type="journal article" date="2011" name="PLoS Genet.">
        <title>Genomic analysis of the necrotrophic fungal pathogens Sclerotinia sclerotiorum and Botrytis cinerea.</title>
        <authorList>
            <person name="Amselem J."/>
            <person name="Cuomo C.A."/>
            <person name="van Kan J.A."/>
            <person name="Viaud M."/>
            <person name="Benito E.P."/>
            <person name="Couloux A."/>
            <person name="Coutinho P.M."/>
            <person name="de Vries R.P."/>
            <person name="Dyer P.S."/>
            <person name="Fillinger S."/>
            <person name="Fournier E."/>
            <person name="Gout L."/>
            <person name="Hahn M."/>
            <person name="Kohn L."/>
            <person name="Lapalu N."/>
            <person name="Plummer K.M."/>
            <person name="Pradier J.M."/>
            <person name="Quevillon E."/>
            <person name="Sharon A."/>
            <person name="Simon A."/>
            <person name="ten Have A."/>
            <person name="Tudzynski B."/>
            <person name="Tudzynski P."/>
            <person name="Wincker P."/>
            <person name="Andrew M."/>
            <person name="Anthouard V."/>
            <person name="Beever R.E."/>
            <person name="Beffa R."/>
            <person name="Benoit I."/>
            <person name="Bouzid O."/>
            <person name="Brault B."/>
            <person name="Chen Z."/>
            <person name="Choquer M."/>
            <person name="Collemare J."/>
            <person name="Cotton P."/>
            <person name="Danchin E.G."/>
            <person name="Da Silva C."/>
            <person name="Gautier A."/>
            <person name="Giraud C."/>
            <person name="Giraud T."/>
            <person name="Gonzalez C."/>
            <person name="Grossetete S."/>
            <person name="Guldener U."/>
            <person name="Henrissat B."/>
            <person name="Howlett B.J."/>
            <person name="Kodira C."/>
            <person name="Kretschmer M."/>
            <person name="Lappartient A."/>
            <person name="Leroch M."/>
            <person name="Levis C."/>
            <person name="Mauceli E."/>
            <person name="Neuveglise C."/>
            <person name="Oeser B."/>
            <person name="Pearson M."/>
            <person name="Poulain J."/>
            <person name="Poussereau N."/>
            <person name="Quesneville H."/>
            <person name="Rascle C."/>
            <person name="Schumacher J."/>
            <person name="Segurens B."/>
            <person name="Sexton A."/>
            <person name="Silva E."/>
            <person name="Sirven C."/>
            <person name="Soanes D.M."/>
            <person name="Talbot N.J."/>
            <person name="Templeton M."/>
            <person name="Yandava C."/>
            <person name="Yarden O."/>
            <person name="Zeng Q."/>
            <person name="Rollins J.A."/>
            <person name="Lebrun M.H."/>
            <person name="Dickman M."/>
        </authorList>
    </citation>
    <scope>NUCLEOTIDE SEQUENCE [LARGE SCALE GENOMIC DNA]</scope>
    <source>
        <strain evidence="3">T4</strain>
    </source>
</reference>
<evidence type="ECO:0000256" key="1">
    <source>
        <dbReference type="SAM" id="MobiDB-lite"/>
    </source>
</evidence>
<dbReference type="AlphaFoldDB" id="G2Y200"/>
<protein>
    <submittedName>
        <fullName evidence="2">Uncharacterized protein</fullName>
    </submittedName>
</protein>
<proteinExistence type="predicted"/>
<evidence type="ECO:0000313" key="3">
    <source>
        <dbReference type="Proteomes" id="UP000008177"/>
    </source>
</evidence>
<feature type="region of interest" description="Disordered" evidence="1">
    <location>
        <begin position="72"/>
        <end position="96"/>
    </location>
</feature>
<dbReference type="EMBL" id="FQ790282">
    <property type="protein sequence ID" value="CCD46690.1"/>
    <property type="molecule type" value="Genomic_DNA"/>
</dbReference>
<dbReference type="HOGENOM" id="CLU_2096499_0_0_1"/>
<sequence length="116" mass="12892">MTVEKEACKGGSHNGFVSGASVYHEREPHCDESVLRCSAFIFSGMTDAYFRIKGRLGSIHAFYHRKIYPSDSVGEENETSRRQTTPEIPVPAVSTQKMPGCFQQRSEITPIFSAGM</sequence>
<evidence type="ECO:0000313" key="2">
    <source>
        <dbReference type="EMBL" id="CCD46690.1"/>
    </source>
</evidence>
<accession>G2Y200</accession>
<gene>
    <name evidence="2" type="ORF">BofuT4_P043010.1</name>
</gene>
<name>G2Y200_BOTF4</name>
<dbReference type="Proteomes" id="UP000008177">
    <property type="component" value="Unplaced contigs"/>
</dbReference>
<organism evidence="2 3">
    <name type="scientific">Botryotinia fuckeliana (strain T4)</name>
    <name type="common">Noble rot fungus</name>
    <name type="synonym">Botrytis cinerea</name>
    <dbReference type="NCBI Taxonomy" id="999810"/>
    <lineage>
        <taxon>Eukaryota</taxon>
        <taxon>Fungi</taxon>
        <taxon>Dikarya</taxon>
        <taxon>Ascomycota</taxon>
        <taxon>Pezizomycotina</taxon>
        <taxon>Leotiomycetes</taxon>
        <taxon>Helotiales</taxon>
        <taxon>Sclerotiniaceae</taxon>
        <taxon>Botrytis</taxon>
    </lineage>
</organism>